<name>A0A2T7DN54_9POAL</name>
<sequence>MPSKYLRKRQFCPRIMLTRCAHEQAPNPIRTHRRTHPSQIKPLSIKSSSSSLETLAWRRAATGRATWEGGRCASWSAAR</sequence>
<evidence type="ECO:0000313" key="1">
    <source>
        <dbReference type="EMBL" id="PUZ56986.1"/>
    </source>
</evidence>
<reference evidence="1 2" key="1">
    <citation type="submission" date="2018-04" db="EMBL/GenBank/DDBJ databases">
        <title>WGS assembly of Panicum hallii var. hallii HAL2.</title>
        <authorList>
            <person name="Lovell J."/>
            <person name="Jenkins J."/>
            <person name="Lowry D."/>
            <person name="Mamidi S."/>
            <person name="Sreedasyam A."/>
            <person name="Weng X."/>
            <person name="Barry K."/>
            <person name="Bonette J."/>
            <person name="Campitelli B."/>
            <person name="Daum C."/>
            <person name="Gordon S."/>
            <person name="Gould B."/>
            <person name="Lipzen A."/>
            <person name="MacQueen A."/>
            <person name="Palacio-Mejia J."/>
            <person name="Plott C."/>
            <person name="Shakirov E."/>
            <person name="Shu S."/>
            <person name="Yoshinaga Y."/>
            <person name="Zane M."/>
            <person name="Rokhsar D."/>
            <person name="Grimwood J."/>
            <person name="Schmutz J."/>
            <person name="Juenger T."/>
        </authorList>
    </citation>
    <scope>NUCLEOTIDE SEQUENCE [LARGE SCALE GENOMIC DNA]</scope>
    <source>
        <strain evidence="2">cv. HAL2</strain>
    </source>
</reference>
<dbReference type="Proteomes" id="UP000244336">
    <property type="component" value="Chromosome 5"/>
</dbReference>
<dbReference type="EMBL" id="CM009753">
    <property type="protein sequence ID" value="PUZ56986.1"/>
    <property type="molecule type" value="Genomic_DNA"/>
</dbReference>
<accession>A0A2T7DN54</accession>
<dbReference type="AlphaFoldDB" id="A0A2T7DN54"/>
<protein>
    <submittedName>
        <fullName evidence="1">Uncharacterized protein</fullName>
    </submittedName>
</protein>
<organism evidence="1 2">
    <name type="scientific">Panicum hallii var. hallii</name>
    <dbReference type="NCBI Taxonomy" id="1504633"/>
    <lineage>
        <taxon>Eukaryota</taxon>
        <taxon>Viridiplantae</taxon>
        <taxon>Streptophyta</taxon>
        <taxon>Embryophyta</taxon>
        <taxon>Tracheophyta</taxon>
        <taxon>Spermatophyta</taxon>
        <taxon>Magnoliopsida</taxon>
        <taxon>Liliopsida</taxon>
        <taxon>Poales</taxon>
        <taxon>Poaceae</taxon>
        <taxon>PACMAD clade</taxon>
        <taxon>Panicoideae</taxon>
        <taxon>Panicodae</taxon>
        <taxon>Paniceae</taxon>
        <taxon>Panicinae</taxon>
        <taxon>Panicum</taxon>
        <taxon>Panicum sect. Panicum</taxon>
    </lineage>
</organism>
<proteinExistence type="predicted"/>
<gene>
    <name evidence="1" type="ORF">GQ55_5G392400</name>
</gene>
<keyword evidence="2" id="KW-1185">Reference proteome</keyword>
<evidence type="ECO:0000313" key="2">
    <source>
        <dbReference type="Proteomes" id="UP000244336"/>
    </source>
</evidence>
<dbReference type="Gramene" id="PUZ56986">
    <property type="protein sequence ID" value="PUZ56986"/>
    <property type="gene ID" value="GQ55_5G392400"/>
</dbReference>